<keyword evidence="2" id="KW-0067">ATP-binding</keyword>
<evidence type="ECO:0000256" key="4">
    <source>
        <dbReference type="ARBA" id="ARBA00023125"/>
    </source>
</evidence>
<dbReference type="EMBL" id="CP072648">
    <property type="protein sequence ID" value="QUW02903.1"/>
    <property type="molecule type" value="Genomic_DNA"/>
</dbReference>
<feature type="modified residue" description="4-aspartylphosphate" evidence="6">
    <location>
        <position position="57"/>
    </location>
</feature>
<dbReference type="Pfam" id="PF00158">
    <property type="entry name" value="Sigma54_activat"/>
    <property type="match status" value="1"/>
</dbReference>
<dbReference type="Gene3D" id="1.10.10.60">
    <property type="entry name" value="Homeodomain-like"/>
    <property type="match status" value="1"/>
</dbReference>
<evidence type="ECO:0000256" key="1">
    <source>
        <dbReference type="ARBA" id="ARBA00022741"/>
    </source>
</evidence>
<dbReference type="InterPro" id="IPR011006">
    <property type="entry name" value="CheY-like_superfamily"/>
</dbReference>
<proteinExistence type="predicted"/>
<dbReference type="InterPro" id="IPR002197">
    <property type="entry name" value="HTH_Fis"/>
</dbReference>
<dbReference type="Gene3D" id="3.40.50.300">
    <property type="entry name" value="P-loop containing nucleotide triphosphate hydrolases"/>
    <property type="match status" value="1"/>
</dbReference>
<keyword evidence="1" id="KW-0547">Nucleotide-binding</keyword>
<organism evidence="9 10">
    <name type="scientific">Chloracidobacterium validum</name>
    <dbReference type="NCBI Taxonomy" id="2821543"/>
    <lineage>
        <taxon>Bacteria</taxon>
        <taxon>Pseudomonadati</taxon>
        <taxon>Acidobacteriota</taxon>
        <taxon>Terriglobia</taxon>
        <taxon>Terriglobales</taxon>
        <taxon>Acidobacteriaceae</taxon>
        <taxon>Chloracidobacterium</taxon>
    </lineage>
</organism>
<feature type="domain" description="Response regulatory" evidence="8">
    <location>
        <begin position="8"/>
        <end position="122"/>
    </location>
</feature>
<dbReference type="Pfam" id="PF02954">
    <property type="entry name" value="HTH_8"/>
    <property type="match status" value="1"/>
</dbReference>
<dbReference type="SUPFAM" id="SSF52172">
    <property type="entry name" value="CheY-like"/>
    <property type="match status" value="1"/>
</dbReference>
<evidence type="ECO:0000259" key="8">
    <source>
        <dbReference type="PROSITE" id="PS50110"/>
    </source>
</evidence>
<dbReference type="InterPro" id="IPR003593">
    <property type="entry name" value="AAA+_ATPase"/>
</dbReference>
<evidence type="ECO:0000259" key="7">
    <source>
        <dbReference type="PROSITE" id="PS50045"/>
    </source>
</evidence>
<keyword evidence="6" id="KW-0597">Phosphoprotein</keyword>
<protein>
    <submittedName>
        <fullName evidence="9">Sigma-54-dependent Fis family transcriptional regulator</fullName>
    </submittedName>
</protein>
<dbReference type="InterPro" id="IPR002078">
    <property type="entry name" value="Sigma_54_int"/>
</dbReference>
<keyword evidence="5" id="KW-0804">Transcription</keyword>
<dbReference type="PROSITE" id="PS00676">
    <property type="entry name" value="SIGMA54_INTERACT_2"/>
    <property type="match status" value="1"/>
</dbReference>
<dbReference type="SMART" id="SM00382">
    <property type="entry name" value="AAA"/>
    <property type="match status" value="1"/>
</dbReference>
<feature type="domain" description="Sigma-54 factor interaction" evidence="7">
    <location>
        <begin position="147"/>
        <end position="372"/>
    </location>
</feature>
<evidence type="ECO:0000256" key="2">
    <source>
        <dbReference type="ARBA" id="ARBA00022840"/>
    </source>
</evidence>
<dbReference type="PROSITE" id="PS00675">
    <property type="entry name" value="SIGMA54_INTERACT_1"/>
    <property type="match status" value="1"/>
</dbReference>
<dbReference type="PANTHER" id="PTHR32071">
    <property type="entry name" value="TRANSCRIPTIONAL REGULATORY PROTEIN"/>
    <property type="match status" value="1"/>
</dbReference>
<dbReference type="Gene3D" id="3.40.50.2300">
    <property type="match status" value="1"/>
</dbReference>
<dbReference type="CDD" id="cd00009">
    <property type="entry name" value="AAA"/>
    <property type="match status" value="1"/>
</dbReference>
<reference evidence="9 10" key="1">
    <citation type="submission" date="2021-03" db="EMBL/GenBank/DDBJ databases">
        <title>Genomic and phenotypic characterization of Chloracidobacterium isolates provides evidence for multiple species.</title>
        <authorList>
            <person name="Saini M.K."/>
            <person name="Costas A.M.G."/>
            <person name="Tank M."/>
            <person name="Bryant D.A."/>
        </authorList>
    </citation>
    <scope>NUCLEOTIDE SEQUENCE [LARGE SCALE GENOMIC DNA]</scope>
    <source>
        <strain evidence="9 10">BV2-C</strain>
    </source>
</reference>
<sequence length="464" mass="50596">MTLDPQMRLLIVDDEPLFRESLGEDLARDGASVVTVGTVADACAAIQRAPFDIILLDQRLPDGDGLAIVPVALDANDAVKVLLMTAFPSYDHAVQALRVGVHDYLSKPVDVAEVRHAVNQLYHTAKLERIAEVHRLTVSHDEATALFIGQSGRAQAIQGLIRRAQGTMANVLITGETGSGKTLVAKAIHYGSPLSQRPFISVNCAALPETLVEAELFGVEKGAYTGAVPRRGLLELAEGGTLFLDEIAEMPVAMQAKLLAVIEERKVRRLGGEQDRFVNVRFLAATNLLLQDALANGKFRRDLFYRLNVLTIDLPPLRERRDDIPRLCEHFIRELAPGRRVQVAAADLPALMQYDFPGNVRELRNILERALILEDGPWLHPSRLLEASAAAAPAAEPIRDATATHLNPLETVMREHILAAYTQCGENLTRTAQALGLSLSTLRRKLVAYGRLSRNASLGAPGGD</sequence>
<gene>
    <name evidence="9" type="ORF">J8C06_00165</name>
</gene>
<dbReference type="InterPro" id="IPR027417">
    <property type="entry name" value="P-loop_NTPase"/>
</dbReference>
<evidence type="ECO:0000256" key="5">
    <source>
        <dbReference type="ARBA" id="ARBA00023163"/>
    </source>
</evidence>
<dbReference type="InterPro" id="IPR009057">
    <property type="entry name" value="Homeodomain-like_sf"/>
</dbReference>
<dbReference type="SMART" id="SM00448">
    <property type="entry name" value="REC"/>
    <property type="match status" value="1"/>
</dbReference>
<dbReference type="SUPFAM" id="SSF46689">
    <property type="entry name" value="Homeodomain-like"/>
    <property type="match status" value="1"/>
</dbReference>
<dbReference type="SUPFAM" id="SSF52540">
    <property type="entry name" value="P-loop containing nucleoside triphosphate hydrolases"/>
    <property type="match status" value="1"/>
</dbReference>
<keyword evidence="10" id="KW-1185">Reference proteome</keyword>
<dbReference type="PROSITE" id="PS50045">
    <property type="entry name" value="SIGMA54_INTERACT_4"/>
    <property type="match status" value="1"/>
</dbReference>
<keyword evidence="4" id="KW-0238">DNA-binding</keyword>
<dbReference type="InterPro" id="IPR058031">
    <property type="entry name" value="AAA_lid_NorR"/>
</dbReference>
<dbReference type="Pfam" id="PF00072">
    <property type="entry name" value="Response_reg"/>
    <property type="match status" value="1"/>
</dbReference>
<dbReference type="Gene3D" id="1.10.8.60">
    <property type="match status" value="1"/>
</dbReference>
<dbReference type="InterPro" id="IPR025944">
    <property type="entry name" value="Sigma_54_int_dom_CS"/>
</dbReference>
<dbReference type="InterPro" id="IPR025943">
    <property type="entry name" value="Sigma_54_int_dom_ATP-bd_2"/>
</dbReference>
<dbReference type="Pfam" id="PF25601">
    <property type="entry name" value="AAA_lid_14"/>
    <property type="match status" value="1"/>
</dbReference>
<evidence type="ECO:0000313" key="10">
    <source>
        <dbReference type="Proteomes" id="UP000676506"/>
    </source>
</evidence>
<dbReference type="Proteomes" id="UP000676506">
    <property type="component" value="Chromosome 1"/>
</dbReference>
<name>A0ABX8B7H6_9BACT</name>
<evidence type="ECO:0000256" key="6">
    <source>
        <dbReference type="PROSITE-ProRule" id="PRU00169"/>
    </source>
</evidence>
<dbReference type="InterPro" id="IPR025662">
    <property type="entry name" value="Sigma_54_int_dom_ATP-bd_1"/>
</dbReference>
<dbReference type="PROSITE" id="PS00688">
    <property type="entry name" value="SIGMA54_INTERACT_3"/>
    <property type="match status" value="1"/>
</dbReference>
<dbReference type="PANTHER" id="PTHR32071:SF117">
    <property type="entry name" value="PTS-DEPENDENT DIHYDROXYACETONE KINASE OPERON REGULATORY PROTEIN-RELATED"/>
    <property type="match status" value="1"/>
</dbReference>
<dbReference type="RefSeq" id="WP_211428794.1">
    <property type="nucleotide sequence ID" value="NZ_CP072648.1"/>
</dbReference>
<evidence type="ECO:0000256" key="3">
    <source>
        <dbReference type="ARBA" id="ARBA00023015"/>
    </source>
</evidence>
<dbReference type="InterPro" id="IPR001789">
    <property type="entry name" value="Sig_transdc_resp-reg_receiver"/>
</dbReference>
<accession>A0ABX8B7H6</accession>
<keyword evidence="3" id="KW-0805">Transcription regulation</keyword>
<evidence type="ECO:0000313" key="9">
    <source>
        <dbReference type="EMBL" id="QUW02903.1"/>
    </source>
</evidence>
<dbReference type="PROSITE" id="PS50110">
    <property type="entry name" value="RESPONSE_REGULATORY"/>
    <property type="match status" value="1"/>
</dbReference>